<protein>
    <submittedName>
        <fullName evidence="2">Uncharacterized protein</fullName>
    </submittedName>
</protein>
<sequence length="197" mass="20152">MPHNAPYRYEGPYRTDPLAGLSYEELVRLGVVGPPPTVPPTTGEILGQNQPGGIPGGPGVVSGIANTEFVPPVPVMGALHERSKPSTATTPTPIPAPTEAKRKAEATGPAGPSEMDKSVNAPDFMGEGGESIWQNPEFWLAAATAAGPVLGSLIQPRRFGPAPSGGAPVAGNAPQGQIQGLMGGPVPIDPRTMRPFG</sequence>
<name>A0A0F9SIJ0_9ZZZZ</name>
<comment type="caution">
    <text evidence="2">The sequence shown here is derived from an EMBL/GenBank/DDBJ whole genome shotgun (WGS) entry which is preliminary data.</text>
</comment>
<reference evidence="2" key="1">
    <citation type="journal article" date="2015" name="Nature">
        <title>Complex archaea that bridge the gap between prokaryotes and eukaryotes.</title>
        <authorList>
            <person name="Spang A."/>
            <person name="Saw J.H."/>
            <person name="Jorgensen S.L."/>
            <person name="Zaremba-Niedzwiedzka K."/>
            <person name="Martijn J."/>
            <person name="Lind A.E."/>
            <person name="van Eijk R."/>
            <person name="Schleper C."/>
            <person name="Guy L."/>
            <person name="Ettema T.J."/>
        </authorList>
    </citation>
    <scope>NUCLEOTIDE SEQUENCE</scope>
</reference>
<dbReference type="AlphaFoldDB" id="A0A0F9SIJ0"/>
<evidence type="ECO:0000313" key="2">
    <source>
        <dbReference type="EMBL" id="KKN66844.1"/>
    </source>
</evidence>
<gene>
    <name evidence="2" type="ORF">LCGC14_0467120</name>
</gene>
<feature type="compositionally biased region" description="Low complexity" evidence="1">
    <location>
        <begin position="161"/>
        <end position="174"/>
    </location>
</feature>
<feature type="region of interest" description="Disordered" evidence="1">
    <location>
        <begin position="79"/>
        <end position="117"/>
    </location>
</feature>
<accession>A0A0F9SIJ0</accession>
<feature type="region of interest" description="Disordered" evidence="1">
    <location>
        <begin position="161"/>
        <end position="197"/>
    </location>
</feature>
<proteinExistence type="predicted"/>
<evidence type="ECO:0000256" key="1">
    <source>
        <dbReference type="SAM" id="MobiDB-lite"/>
    </source>
</evidence>
<dbReference type="EMBL" id="LAZR01000488">
    <property type="protein sequence ID" value="KKN66844.1"/>
    <property type="molecule type" value="Genomic_DNA"/>
</dbReference>
<organism evidence="2">
    <name type="scientific">marine sediment metagenome</name>
    <dbReference type="NCBI Taxonomy" id="412755"/>
    <lineage>
        <taxon>unclassified sequences</taxon>
        <taxon>metagenomes</taxon>
        <taxon>ecological metagenomes</taxon>
    </lineage>
</organism>